<dbReference type="InterPro" id="IPR036117">
    <property type="entry name" value="DhaL_dom_sf"/>
</dbReference>
<dbReference type="Pfam" id="PF21645">
    <property type="entry name" value="FakA-like_M"/>
    <property type="match status" value="1"/>
</dbReference>
<evidence type="ECO:0000313" key="3">
    <source>
        <dbReference type="Proteomes" id="UP000600171"/>
    </source>
</evidence>
<dbReference type="PROSITE" id="PS51480">
    <property type="entry name" value="DHAL"/>
    <property type="match status" value="1"/>
</dbReference>
<dbReference type="PANTHER" id="PTHR33434">
    <property type="entry name" value="DEGV DOMAIN-CONTAINING PROTEIN DR_1986-RELATED"/>
    <property type="match status" value="1"/>
</dbReference>
<dbReference type="SMART" id="SM01120">
    <property type="entry name" value="Dak2"/>
    <property type="match status" value="1"/>
</dbReference>
<dbReference type="GO" id="GO:0004371">
    <property type="term" value="F:glycerone kinase activity"/>
    <property type="evidence" value="ECO:0007669"/>
    <property type="project" value="InterPro"/>
</dbReference>
<dbReference type="Proteomes" id="UP000600171">
    <property type="component" value="Unassembled WGS sequence"/>
</dbReference>
<evidence type="ECO:0000313" key="2">
    <source>
        <dbReference type="EMBL" id="GGH58837.1"/>
    </source>
</evidence>
<gene>
    <name evidence="2" type="ORF">GCM10007359_05430</name>
</gene>
<accession>A0A917IPP4</accession>
<dbReference type="GO" id="GO:0006071">
    <property type="term" value="P:glycerol metabolic process"/>
    <property type="evidence" value="ECO:0007669"/>
    <property type="project" value="InterPro"/>
</dbReference>
<organism evidence="2 3">
    <name type="scientific">Rothia aerolata</name>
    <dbReference type="NCBI Taxonomy" id="1812262"/>
    <lineage>
        <taxon>Bacteria</taxon>
        <taxon>Bacillati</taxon>
        <taxon>Actinomycetota</taxon>
        <taxon>Actinomycetes</taxon>
        <taxon>Micrococcales</taxon>
        <taxon>Micrococcaceae</taxon>
        <taxon>Rothia</taxon>
    </lineage>
</organism>
<dbReference type="Pfam" id="PF02734">
    <property type="entry name" value="Dak2"/>
    <property type="match status" value="1"/>
</dbReference>
<keyword evidence="3" id="KW-1185">Reference proteome</keyword>
<protein>
    <recommendedName>
        <fullName evidence="1">DhaL domain-containing protein</fullName>
    </recommendedName>
</protein>
<dbReference type="Gene3D" id="1.25.40.340">
    <property type="match status" value="1"/>
</dbReference>
<sequence>MLTEPTLTEIWPLWMQRAQSLLDKHAQQINALNVFPVPDSDTGSNMLATVSAAADADPQAGASAALQGARGNSGSLLAVWLRALVKSLGKDGVLTPEALHFAFFTAAASARESLSSPVEGTILLGMDAVARAEIAGELEEHLVFLAETAALAAFESREKLPQAAAAGVADSGAVGFFLVVNALSLAHSERGLAEEKYAELLRSPDRAPLADREVAEGVEVMCTVAVGAVGMAQLRDRLEALGDSISIARQDESGQLPLWAVHVHAKESEAVLAALAEFGEVTNVRVTSLADGGHLHG</sequence>
<feature type="domain" description="DhaL" evidence="1">
    <location>
        <begin position="9"/>
        <end position="185"/>
    </location>
</feature>
<dbReference type="EMBL" id="BMDC01000001">
    <property type="protein sequence ID" value="GGH58837.1"/>
    <property type="molecule type" value="Genomic_DNA"/>
</dbReference>
<dbReference type="AlphaFoldDB" id="A0A917IPP4"/>
<name>A0A917IPP4_9MICC</name>
<dbReference type="InterPro" id="IPR004007">
    <property type="entry name" value="DhaL_dom"/>
</dbReference>
<dbReference type="RefSeq" id="WP_188358782.1">
    <property type="nucleotide sequence ID" value="NZ_BMDC01000001.1"/>
</dbReference>
<dbReference type="InterPro" id="IPR048394">
    <property type="entry name" value="FakA-like_M"/>
</dbReference>
<proteinExistence type="predicted"/>
<dbReference type="InterPro" id="IPR050270">
    <property type="entry name" value="DegV_domain_contain"/>
</dbReference>
<dbReference type="PANTHER" id="PTHR33434:SF2">
    <property type="entry name" value="FATTY ACID-BINDING PROTEIN TM_1468"/>
    <property type="match status" value="1"/>
</dbReference>
<comment type="caution">
    <text evidence="2">The sequence shown here is derived from an EMBL/GenBank/DDBJ whole genome shotgun (WGS) entry which is preliminary data.</text>
</comment>
<reference evidence="2 3" key="1">
    <citation type="journal article" date="2014" name="Int. J. Syst. Evol. Microbiol.">
        <title>Complete genome sequence of Corynebacterium casei LMG S-19264T (=DSM 44701T), isolated from a smear-ripened cheese.</title>
        <authorList>
            <consortium name="US DOE Joint Genome Institute (JGI-PGF)"/>
            <person name="Walter F."/>
            <person name="Albersmeier A."/>
            <person name="Kalinowski J."/>
            <person name="Ruckert C."/>
        </authorList>
    </citation>
    <scope>NUCLEOTIDE SEQUENCE [LARGE SCALE GENOMIC DNA]</scope>
    <source>
        <strain evidence="2 3">CCM 8669</strain>
    </source>
</reference>
<evidence type="ECO:0000259" key="1">
    <source>
        <dbReference type="PROSITE" id="PS51480"/>
    </source>
</evidence>
<dbReference type="SUPFAM" id="SSF101473">
    <property type="entry name" value="DhaL-like"/>
    <property type="match status" value="1"/>
</dbReference>